<dbReference type="EMBL" id="CAACVG010015712">
    <property type="protein sequence ID" value="VEN64724.1"/>
    <property type="molecule type" value="Genomic_DNA"/>
</dbReference>
<protein>
    <submittedName>
        <fullName evidence="2">Uncharacterized protein</fullName>
    </submittedName>
</protein>
<feature type="compositionally biased region" description="Basic residues" evidence="1">
    <location>
        <begin position="33"/>
        <end position="42"/>
    </location>
</feature>
<accession>A0A653DX11</accession>
<feature type="non-terminal residue" evidence="2">
    <location>
        <position position="118"/>
    </location>
</feature>
<keyword evidence="3" id="KW-1185">Reference proteome</keyword>
<evidence type="ECO:0000256" key="1">
    <source>
        <dbReference type="SAM" id="MobiDB-lite"/>
    </source>
</evidence>
<evidence type="ECO:0000313" key="3">
    <source>
        <dbReference type="Proteomes" id="UP000410492"/>
    </source>
</evidence>
<feature type="region of interest" description="Disordered" evidence="1">
    <location>
        <begin position="20"/>
        <end position="68"/>
    </location>
</feature>
<evidence type="ECO:0000313" key="2">
    <source>
        <dbReference type="EMBL" id="VEN64724.1"/>
    </source>
</evidence>
<dbReference type="AlphaFoldDB" id="A0A653DX11"/>
<proteinExistence type="predicted"/>
<sequence length="118" mass="14319">MTLWSCDDAVDSGRRRRRCRLLDRPRGGGGRPRACRPQRHLPRHQEQPRRHLHDDRDRTTTARALHRRGLRGSEQWYRKYRYRSVHDHWRHRHVLVSVPPSPAYVQGRPPYLRGRHTR</sequence>
<gene>
    <name evidence="2" type="ORF">CALMAC_LOCUS21191</name>
</gene>
<organism evidence="2 3">
    <name type="scientific">Callosobruchus maculatus</name>
    <name type="common">Southern cowpea weevil</name>
    <name type="synonym">Pulse bruchid</name>
    <dbReference type="NCBI Taxonomy" id="64391"/>
    <lineage>
        <taxon>Eukaryota</taxon>
        <taxon>Metazoa</taxon>
        <taxon>Ecdysozoa</taxon>
        <taxon>Arthropoda</taxon>
        <taxon>Hexapoda</taxon>
        <taxon>Insecta</taxon>
        <taxon>Pterygota</taxon>
        <taxon>Neoptera</taxon>
        <taxon>Endopterygota</taxon>
        <taxon>Coleoptera</taxon>
        <taxon>Polyphaga</taxon>
        <taxon>Cucujiformia</taxon>
        <taxon>Chrysomeloidea</taxon>
        <taxon>Chrysomelidae</taxon>
        <taxon>Bruchinae</taxon>
        <taxon>Bruchini</taxon>
        <taxon>Callosobruchus</taxon>
    </lineage>
</organism>
<name>A0A653DX11_CALMS</name>
<feature type="compositionally biased region" description="Basic and acidic residues" evidence="1">
    <location>
        <begin position="43"/>
        <end position="60"/>
    </location>
</feature>
<reference evidence="2 3" key="1">
    <citation type="submission" date="2019-01" db="EMBL/GenBank/DDBJ databases">
        <authorList>
            <person name="Sayadi A."/>
        </authorList>
    </citation>
    <scope>NUCLEOTIDE SEQUENCE [LARGE SCALE GENOMIC DNA]</scope>
</reference>
<dbReference type="Proteomes" id="UP000410492">
    <property type="component" value="Unassembled WGS sequence"/>
</dbReference>